<name>A0ABX1H436_9ACTN</name>
<proteinExistence type="predicted"/>
<dbReference type="EMBL" id="JAAWWP010000006">
    <property type="protein sequence ID" value="NKI42070.1"/>
    <property type="molecule type" value="Genomic_DNA"/>
</dbReference>
<reference evidence="1 2" key="1">
    <citation type="submission" date="2020-04" db="EMBL/GenBank/DDBJ databases">
        <title>Phylogenetic Diversity and Antibacterial Activity against Ralstonia solanacearum of Endophytic Actinomycete Isolated from Moss.</title>
        <authorList>
            <person name="Zhuang X."/>
        </authorList>
    </citation>
    <scope>NUCLEOTIDE SEQUENCE [LARGE SCALE GENOMIC DNA]</scope>
    <source>
        <strain evidence="1 2">LD120</strain>
    </source>
</reference>
<dbReference type="RefSeq" id="WP_168538886.1">
    <property type="nucleotide sequence ID" value="NZ_JAAWWP010000006.1"/>
</dbReference>
<protein>
    <submittedName>
        <fullName evidence="1">Glycosyltransferase family 4 protein</fullName>
    </submittedName>
</protein>
<organism evidence="1 2">
    <name type="scientific">Streptomyces physcomitrii</name>
    <dbReference type="NCBI Taxonomy" id="2724184"/>
    <lineage>
        <taxon>Bacteria</taxon>
        <taxon>Bacillati</taxon>
        <taxon>Actinomycetota</taxon>
        <taxon>Actinomycetes</taxon>
        <taxon>Kitasatosporales</taxon>
        <taxon>Streptomycetaceae</taxon>
        <taxon>Streptomyces</taxon>
    </lineage>
</organism>
<dbReference type="Proteomes" id="UP000772196">
    <property type="component" value="Unassembled WGS sequence"/>
</dbReference>
<sequence>MRIALVSGDGLPLSGLLTVFRNILETGRELGLVDGQVPTDLGYAWRPDKEGYFPAGGPRPLHSPWMEPTRHRLRDGLDDAERGRRLLAVRDAVAAWDTLDAGARAETRRRTAALTAPFEEYFTAWLAEHRPDWVVAINMTLSDGVPATAGLHAAAGTYFADRPGGVVFWDHDLFGSCAIRDPDTGARVYPPEPNELTPLPQDTPHTRWVVISEGLAKETAGYPTDAAPRVLSNLLPRVPAGAPEERHREFARQQGLAEGRPLLLDPVRVFQVKGVDVAVRLLAEMKEMARAAGDPVPYLLVFGGLDEDPRYAREVVALSERLGVAEDVRFLDGVPLSSFRDDEGRWRLDEVDLLRLAASRAGGVVFTPGVSDVETMGLGPALAAVAGMPCAVTEYDVFAPVYGEGFGRVRLGTGEAELRAGAAAFCEVLRRHRAGDPALRAELAANRRAVEDRFPREPWERFWRELAEDVGE</sequence>
<accession>A0ABX1H436</accession>
<dbReference type="Gene3D" id="3.40.50.2000">
    <property type="entry name" value="Glycogen Phosphorylase B"/>
    <property type="match status" value="1"/>
</dbReference>
<evidence type="ECO:0000313" key="1">
    <source>
        <dbReference type="EMBL" id="NKI42070.1"/>
    </source>
</evidence>
<evidence type="ECO:0000313" key="2">
    <source>
        <dbReference type="Proteomes" id="UP000772196"/>
    </source>
</evidence>
<gene>
    <name evidence="1" type="ORF">HFV08_12600</name>
</gene>
<comment type="caution">
    <text evidence="1">The sequence shown here is derived from an EMBL/GenBank/DDBJ whole genome shotgun (WGS) entry which is preliminary data.</text>
</comment>
<keyword evidence="2" id="KW-1185">Reference proteome</keyword>
<dbReference type="SUPFAM" id="SSF53756">
    <property type="entry name" value="UDP-Glycosyltransferase/glycogen phosphorylase"/>
    <property type="match status" value="1"/>
</dbReference>